<organism evidence="3 4">
    <name type="scientific">Mucor saturninus</name>
    <dbReference type="NCBI Taxonomy" id="64648"/>
    <lineage>
        <taxon>Eukaryota</taxon>
        <taxon>Fungi</taxon>
        <taxon>Fungi incertae sedis</taxon>
        <taxon>Mucoromycota</taxon>
        <taxon>Mucoromycotina</taxon>
        <taxon>Mucoromycetes</taxon>
        <taxon>Mucorales</taxon>
        <taxon>Mucorineae</taxon>
        <taxon>Mucoraceae</taxon>
        <taxon>Mucor</taxon>
    </lineage>
</organism>
<keyword evidence="2" id="KW-1133">Transmembrane helix</keyword>
<feature type="transmembrane region" description="Helical" evidence="2">
    <location>
        <begin position="21"/>
        <end position="39"/>
    </location>
</feature>
<evidence type="ECO:0000256" key="1">
    <source>
        <dbReference type="SAM" id="MobiDB-lite"/>
    </source>
</evidence>
<evidence type="ECO:0000313" key="4">
    <source>
        <dbReference type="Proteomes" id="UP000603453"/>
    </source>
</evidence>
<protein>
    <submittedName>
        <fullName evidence="3">Uncharacterized protein</fullName>
    </submittedName>
</protein>
<feature type="compositionally biased region" description="Polar residues" evidence="1">
    <location>
        <begin position="420"/>
        <end position="429"/>
    </location>
</feature>
<feature type="transmembrane region" description="Helical" evidence="2">
    <location>
        <begin position="159"/>
        <end position="179"/>
    </location>
</feature>
<feature type="region of interest" description="Disordered" evidence="1">
    <location>
        <begin position="291"/>
        <end position="441"/>
    </location>
</feature>
<keyword evidence="2" id="KW-0472">Membrane</keyword>
<reference evidence="3" key="1">
    <citation type="submission" date="2020-12" db="EMBL/GenBank/DDBJ databases">
        <title>Metabolic potential, ecology and presence of endohyphal bacteria is reflected in genomic diversity of Mucoromycotina.</title>
        <authorList>
            <person name="Muszewska A."/>
            <person name="Okrasinska A."/>
            <person name="Steczkiewicz K."/>
            <person name="Drgas O."/>
            <person name="Orlowska M."/>
            <person name="Perlinska-Lenart U."/>
            <person name="Aleksandrzak-Piekarczyk T."/>
            <person name="Szatraj K."/>
            <person name="Zielenkiewicz U."/>
            <person name="Pilsyk S."/>
            <person name="Malc E."/>
            <person name="Mieczkowski P."/>
            <person name="Kruszewska J.S."/>
            <person name="Biernat P."/>
            <person name="Pawlowska J."/>
        </authorList>
    </citation>
    <scope>NUCLEOTIDE SEQUENCE</scope>
    <source>
        <strain evidence="3">WA0000017839</strain>
    </source>
</reference>
<evidence type="ECO:0000256" key="2">
    <source>
        <dbReference type="SAM" id="Phobius"/>
    </source>
</evidence>
<proteinExistence type="predicted"/>
<feature type="transmembrane region" description="Helical" evidence="2">
    <location>
        <begin position="128"/>
        <end position="147"/>
    </location>
</feature>
<dbReference type="OrthoDB" id="2262162at2759"/>
<feature type="compositionally biased region" description="Polar residues" evidence="1">
    <location>
        <begin position="361"/>
        <end position="373"/>
    </location>
</feature>
<dbReference type="AlphaFoldDB" id="A0A8H7R8Q6"/>
<name>A0A8H7R8Q6_9FUNG</name>
<keyword evidence="4" id="KW-1185">Reference proteome</keyword>
<feature type="transmembrane region" description="Helical" evidence="2">
    <location>
        <begin position="208"/>
        <end position="234"/>
    </location>
</feature>
<keyword evidence="2" id="KW-0812">Transmembrane</keyword>
<comment type="caution">
    <text evidence="3">The sequence shown here is derived from an EMBL/GenBank/DDBJ whole genome shotgun (WGS) entry which is preliminary data.</text>
</comment>
<evidence type="ECO:0000313" key="3">
    <source>
        <dbReference type="EMBL" id="KAG2206744.1"/>
    </source>
</evidence>
<accession>A0A8H7R8Q6</accession>
<feature type="region of interest" description="Disordered" evidence="1">
    <location>
        <begin position="245"/>
        <end position="272"/>
    </location>
</feature>
<sequence>MPIRKRSPYGPFVERVLLPSVRIGALLLAVLAIGFGSWLETNDNSKSCSFKSSMSLHQVFLYRNISSNLTTPDSVSFGLWKHCYMYALNCSCTPTNLKYQPDVSTILQVATEHHAIPPLTNNTSLSRIIPLILATIFSSIAFLIGLWANRRGKYIYRKIIVGLLIATSILVAFSFGITYDQYFRMIKQTCKSLNNNVYCARHAVRIEVVIFAIALVLLFVGLIFWTIASSFFSIPIEEEEPKKHWSFQKDNPIRRKKNKQKSSSSEQNLTAASNYQQDELAVWRDVTMFGEGDEEESWPQKPDNTYDPYNNPLPPQQNTHRSNNPHLRQQQKNARGFYEQQRRSIGPNEKISLTPPPPPDNSTTRGNNKSRVTSNRKNHHHHQKRKESNDSALTFGQKSSHRRKSSGRPLSELEPAFHQNYKNTPTSISPHPFQYPPTNDSNNSFCMTPYYEDQPADPNGYFQQPSNVPILSMPPVVEHPLNKKVIKDKRIQTYLQTQTPTASTSSS</sequence>
<feature type="compositionally biased region" description="Basic residues" evidence="1">
    <location>
        <begin position="374"/>
        <end position="385"/>
    </location>
</feature>
<gene>
    <name evidence="3" type="ORF">INT47_003686</name>
</gene>
<dbReference type="EMBL" id="JAEPRD010000029">
    <property type="protein sequence ID" value="KAG2206744.1"/>
    <property type="molecule type" value="Genomic_DNA"/>
</dbReference>
<dbReference type="Gene3D" id="1.20.140.150">
    <property type="match status" value="1"/>
</dbReference>
<dbReference type="Proteomes" id="UP000603453">
    <property type="component" value="Unassembled WGS sequence"/>
</dbReference>
<feature type="compositionally biased region" description="Polar residues" evidence="1">
    <location>
        <begin position="316"/>
        <end position="333"/>
    </location>
</feature>